<dbReference type="RefSeq" id="WP_072736548.1">
    <property type="nucleotide sequence ID" value="NZ_CP048813.1"/>
</dbReference>
<dbReference type="AlphaFoldDB" id="A0A1G8FFF2"/>
<accession>A0A1G8FFF2</accession>
<gene>
    <name evidence="1" type="ORF">SAMN05444695_103269</name>
</gene>
<keyword evidence="2" id="KW-1185">Reference proteome</keyword>
<evidence type="ECO:0008006" key="3">
    <source>
        <dbReference type="Google" id="ProtNLM"/>
    </source>
</evidence>
<dbReference type="OrthoDB" id="5194541at2"/>
<name>A0A1G8FFF2_9NOCA</name>
<reference evidence="1 2" key="1">
    <citation type="submission" date="2016-10" db="EMBL/GenBank/DDBJ databases">
        <authorList>
            <person name="de Groot N.N."/>
        </authorList>
    </citation>
    <scope>NUCLEOTIDE SEQUENCE [LARGE SCALE GENOMIC DNA]</scope>
    <source>
        <strain evidence="1 2">DSM 44892</strain>
    </source>
</reference>
<organism evidence="1 2">
    <name type="scientific">Rhodococcus triatomae</name>
    <dbReference type="NCBI Taxonomy" id="300028"/>
    <lineage>
        <taxon>Bacteria</taxon>
        <taxon>Bacillati</taxon>
        <taxon>Actinomycetota</taxon>
        <taxon>Actinomycetes</taxon>
        <taxon>Mycobacteriales</taxon>
        <taxon>Nocardiaceae</taxon>
        <taxon>Rhodococcus</taxon>
    </lineage>
</organism>
<dbReference type="EMBL" id="FNDN01000003">
    <property type="protein sequence ID" value="SDH80881.1"/>
    <property type="molecule type" value="Genomic_DNA"/>
</dbReference>
<proteinExistence type="predicted"/>
<dbReference type="Proteomes" id="UP000183263">
    <property type="component" value="Unassembled WGS sequence"/>
</dbReference>
<sequence>MIARRVPVAILTAIALVMLLSPASATPSGPEHSDKLVHALLFAALAAASLYARFGPSVTAGWLVAFAAGTELAQAALPLGRHGSVWDFVADVAGVAAVLAGHAVIRRSRSAV</sequence>
<evidence type="ECO:0000313" key="1">
    <source>
        <dbReference type="EMBL" id="SDH80881.1"/>
    </source>
</evidence>
<protein>
    <recommendedName>
        <fullName evidence="3">VanZ like family protein</fullName>
    </recommendedName>
</protein>
<evidence type="ECO:0000313" key="2">
    <source>
        <dbReference type="Proteomes" id="UP000183263"/>
    </source>
</evidence>